<dbReference type="InterPro" id="IPR002182">
    <property type="entry name" value="NB-ARC"/>
</dbReference>
<feature type="domain" description="NB-ARC" evidence="1">
    <location>
        <begin position="13"/>
        <end position="167"/>
    </location>
</feature>
<dbReference type="SUPFAM" id="SSF52540">
    <property type="entry name" value="P-loop containing nucleoside triphosphate hydrolases"/>
    <property type="match status" value="1"/>
</dbReference>
<sequence length="335" mass="37382">MCPLPVPSFTGRQDTLDEIHQYFAQDRGSRKVFVLHGLGGSGKSQLAFKFAQQAQATNRFSETYFVDATSEQTAESDLKLLGPATSEETAQKGLHWLASQEKEWLLVLDNADDIKLDISKFFPPCTFGNILITTRNPEVGIHGVDLKVSDMTVDDAKSLLLKLAGKKAVGDDKEQVATAIVKELHCFALAVTQAGGYIHACSSLNKYMALYKYSRDNLLQRTEVQGQGQYGLAVYATWNLSYQKLSTGSKTFLHICSQLHYQNIREEMFQKAALSDEKLEDSDLQETVNEMLTAIGGAKQSWECFVFLEIARELQSYSLIEENIVDNSYSVHPLI</sequence>
<keyword evidence="3" id="KW-1185">Reference proteome</keyword>
<evidence type="ECO:0000313" key="3">
    <source>
        <dbReference type="Proteomes" id="UP001362999"/>
    </source>
</evidence>
<name>A0AAW0AKM5_9AGAR</name>
<dbReference type="Gene3D" id="3.40.50.300">
    <property type="entry name" value="P-loop containing nucleotide triphosphate hydrolases"/>
    <property type="match status" value="1"/>
</dbReference>
<proteinExistence type="predicted"/>
<dbReference type="Proteomes" id="UP001362999">
    <property type="component" value="Unassembled WGS sequence"/>
</dbReference>
<feature type="non-terminal residue" evidence="2">
    <location>
        <position position="335"/>
    </location>
</feature>
<organism evidence="2 3">
    <name type="scientific">Favolaschia claudopus</name>
    <dbReference type="NCBI Taxonomy" id="2862362"/>
    <lineage>
        <taxon>Eukaryota</taxon>
        <taxon>Fungi</taxon>
        <taxon>Dikarya</taxon>
        <taxon>Basidiomycota</taxon>
        <taxon>Agaricomycotina</taxon>
        <taxon>Agaricomycetes</taxon>
        <taxon>Agaricomycetidae</taxon>
        <taxon>Agaricales</taxon>
        <taxon>Marasmiineae</taxon>
        <taxon>Mycenaceae</taxon>
        <taxon>Favolaschia</taxon>
    </lineage>
</organism>
<accession>A0AAW0AKM5</accession>
<gene>
    <name evidence="2" type="ORF">R3P38DRAFT_2549519</name>
</gene>
<dbReference type="AlphaFoldDB" id="A0AAW0AKM5"/>
<reference evidence="2 3" key="1">
    <citation type="journal article" date="2024" name="J Genomics">
        <title>Draft genome sequencing and assembly of Favolaschia claudopus CIRM-BRFM 2984 isolated from oak limbs.</title>
        <authorList>
            <person name="Navarro D."/>
            <person name="Drula E."/>
            <person name="Chaduli D."/>
            <person name="Cazenave R."/>
            <person name="Ahrendt S."/>
            <person name="Wang J."/>
            <person name="Lipzen A."/>
            <person name="Daum C."/>
            <person name="Barry K."/>
            <person name="Grigoriev I.V."/>
            <person name="Favel A."/>
            <person name="Rosso M.N."/>
            <person name="Martin F."/>
        </authorList>
    </citation>
    <scope>NUCLEOTIDE SEQUENCE [LARGE SCALE GENOMIC DNA]</scope>
    <source>
        <strain evidence="2 3">CIRM-BRFM 2984</strain>
    </source>
</reference>
<dbReference type="PANTHER" id="PTHR35205:SF1">
    <property type="entry name" value="ZU5 DOMAIN-CONTAINING PROTEIN"/>
    <property type="match status" value="1"/>
</dbReference>
<dbReference type="Pfam" id="PF00931">
    <property type="entry name" value="NB-ARC"/>
    <property type="match status" value="1"/>
</dbReference>
<dbReference type="PANTHER" id="PTHR35205">
    <property type="entry name" value="NB-ARC AND TPR DOMAIN PROTEIN"/>
    <property type="match status" value="1"/>
</dbReference>
<evidence type="ECO:0000259" key="1">
    <source>
        <dbReference type="Pfam" id="PF00931"/>
    </source>
</evidence>
<keyword evidence="2" id="KW-0378">Hydrolase</keyword>
<dbReference type="InterPro" id="IPR027417">
    <property type="entry name" value="P-loop_NTPase"/>
</dbReference>
<dbReference type="EMBL" id="JAWWNJ010000064">
    <property type="protein sequence ID" value="KAK7012614.1"/>
    <property type="molecule type" value="Genomic_DNA"/>
</dbReference>
<dbReference type="GO" id="GO:0043531">
    <property type="term" value="F:ADP binding"/>
    <property type="evidence" value="ECO:0007669"/>
    <property type="project" value="InterPro"/>
</dbReference>
<evidence type="ECO:0000313" key="2">
    <source>
        <dbReference type="EMBL" id="KAK7012614.1"/>
    </source>
</evidence>
<protein>
    <submittedName>
        <fullName evidence="2">P-loop containing nucleoside triphosphate hydrolase protein</fullName>
    </submittedName>
</protein>
<comment type="caution">
    <text evidence="2">The sequence shown here is derived from an EMBL/GenBank/DDBJ whole genome shotgun (WGS) entry which is preliminary data.</text>
</comment>
<dbReference type="GO" id="GO:0016787">
    <property type="term" value="F:hydrolase activity"/>
    <property type="evidence" value="ECO:0007669"/>
    <property type="project" value="UniProtKB-KW"/>
</dbReference>